<dbReference type="GO" id="GO:0005506">
    <property type="term" value="F:iron ion binding"/>
    <property type="evidence" value="ECO:0007669"/>
    <property type="project" value="InterPro"/>
</dbReference>
<comment type="subcellular location">
    <subcellularLocation>
        <location evidence="3">Endoplasmic reticulum membrane</location>
        <topology evidence="3">Peripheral membrane protein</topology>
    </subcellularLocation>
    <subcellularLocation>
        <location evidence="2">Microsome membrane</location>
        <topology evidence="2">Peripheral membrane protein</topology>
    </subcellularLocation>
</comment>
<keyword evidence="6 13" id="KW-0479">Metal-binding</keyword>
<dbReference type="InterPro" id="IPR050476">
    <property type="entry name" value="Insect_CytP450_Detox"/>
</dbReference>
<evidence type="ECO:0000256" key="9">
    <source>
        <dbReference type="ARBA" id="ARBA00023002"/>
    </source>
</evidence>
<dbReference type="Proteomes" id="UP001153712">
    <property type="component" value="Chromosome 11"/>
</dbReference>
<feature type="binding site" description="axial binding residue" evidence="13">
    <location>
        <position position="451"/>
    </location>
    <ligand>
        <name>heme</name>
        <dbReference type="ChEBI" id="CHEBI:30413"/>
    </ligand>
    <ligandPart>
        <name>Fe</name>
        <dbReference type="ChEBI" id="CHEBI:18248"/>
    </ligandPart>
</feature>
<dbReference type="GO" id="GO:0016705">
    <property type="term" value="F:oxidoreductase activity, acting on paired donors, with incorporation or reduction of molecular oxygen"/>
    <property type="evidence" value="ECO:0007669"/>
    <property type="project" value="InterPro"/>
</dbReference>
<organism evidence="15 16">
    <name type="scientific">Phyllotreta striolata</name>
    <name type="common">Striped flea beetle</name>
    <name type="synonym">Crioceris striolata</name>
    <dbReference type="NCBI Taxonomy" id="444603"/>
    <lineage>
        <taxon>Eukaryota</taxon>
        <taxon>Metazoa</taxon>
        <taxon>Ecdysozoa</taxon>
        <taxon>Arthropoda</taxon>
        <taxon>Hexapoda</taxon>
        <taxon>Insecta</taxon>
        <taxon>Pterygota</taxon>
        <taxon>Neoptera</taxon>
        <taxon>Endopterygota</taxon>
        <taxon>Coleoptera</taxon>
        <taxon>Polyphaga</taxon>
        <taxon>Cucujiformia</taxon>
        <taxon>Chrysomeloidea</taxon>
        <taxon>Chrysomelidae</taxon>
        <taxon>Galerucinae</taxon>
        <taxon>Alticini</taxon>
        <taxon>Phyllotreta</taxon>
    </lineage>
</organism>
<evidence type="ECO:0000256" key="8">
    <source>
        <dbReference type="ARBA" id="ARBA00022848"/>
    </source>
</evidence>
<dbReference type="Gene3D" id="1.10.630.10">
    <property type="entry name" value="Cytochrome P450"/>
    <property type="match status" value="1"/>
</dbReference>
<dbReference type="GO" id="GO:0005789">
    <property type="term" value="C:endoplasmic reticulum membrane"/>
    <property type="evidence" value="ECO:0007669"/>
    <property type="project" value="UniProtKB-SubCell"/>
</dbReference>
<dbReference type="InterPro" id="IPR036396">
    <property type="entry name" value="Cyt_P450_sf"/>
</dbReference>
<evidence type="ECO:0000256" key="14">
    <source>
        <dbReference type="RuleBase" id="RU000461"/>
    </source>
</evidence>
<keyword evidence="12" id="KW-0472">Membrane</keyword>
<accession>A0A9N9XLE3</accession>
<comment type="similarity">
    <text evidence="4 14">Belongs to the cytochrome P450 family.</text>
</comment>
<dbReference type="InterPro" id="IPR002401">
    <property type="entry name" value="Cyt_P450_E_grp-I"/>
</dbReference>
<keyword evidence="11 14" id="KW-0503">Monooxygenase</keyword>
<keyword evidence="9 14" id="KW-0560">Oxidoreductase</keyword>
<evidence type="ECO:0000256" key="10">
    <source>
        <dbReference type="ARBA" id="ARBA00023004"/>
    </source>
</evidence>
<dbReference type="Pfam" id="PF00067">
    <property type="entry name" value="p450"/>
    <property type="match status" value="1"/>
</dbReference>
<evidence type="ECO:0000256" key="11">
    <source>
        <dbReference type="ARBA" id="ARBA00023033"/>
    </source>
</evidence>
<name>A0A9N9XLE3_PHYSR</name>
<evidence type="ECO:0000256" key="6">
    <source>
        <dbReference type="ARBA" id="ARBA00022723"/>
    </source>
</evidence>
<keyword evidence="7" id="KW-0256">Endoplasmic reticulum</keyword>
<keyword evidence="5 13" id="KW-0349">Heme</keyword>
<evidence type="ECO:0000256" key="12">
    <source>
        <dbReference type="ARBA" id="ARBA00023136"/>
    </source>
</evidence>
<keyword evidence="8" id="KW-0492">Microsome</keyword>
<evidence type="ECO:0000256" key="5">
    <source>
        <dbReference type="ARBA" id="ARBA00022617"/>
    </source>
</evidence>
<sequence>MFIYIIVILYLSFYIFKKWRYNYWQSKGVYATEPNFPYGHLEDVMKGKKKRFELYDELYKTLKKKGLKHGGLYEGLTPTFVPVEQDLIKRVFLKDFQHFVDHGTYSNPAADPLTGGLFQLEGEPWRNHRAKLTPTFTTGKMKMMFHAFVECSRRLDGLLEKEARSGEPLHVKEILARFTSDIIGSVAFGIECNCMNEPDNEFRRMCTKAFNLNGKLKKLAHRYCPHWMLKALHFKLNDPEVEKFFFDLVSDTIKYREDNKATRKDFLQMLIELKNTGSVSEGESVQQVGKTAGTPYFSLNEIVAHSFTFFLAGFETSATTMCFMVAELVLNPDVQEKLRKEIWKMLEKHNGELTYDAINEMVYLEQVLQETLRKYPPIPIIPRICTKTYRVPGDDLTIEKGTSVQIPVRAIQRDPDIYPDPDKFDPDRWNPENNSRSNSGFYTFGEGPRVCIGMRFGKLEAKCGIIALLKNYKLTASDKMQLPLSLNSQFISGVEGGVWVNMEKITKAK</sequence>
<dbReference type="AlphaFoldDB" id="A0A9N9XLE3"/>
<dbReference type="OrthoDB" id="2789670at2759"/>
<reference evidence="15" key="1">
    <citation type="submission" date="2022-01" db="EMBL/GenBank/DDBJ databases">
        <authorList>
            <person name="King R."/>
        </authorList>
    </citation>
    <scope>NUCLEOTIDE SEQUENCE</scope>
</reference>
<dbReference type="PANTHER" id="PTHR24292:SF100">
    <property type="entry name" value="CYTOCHROME P450 6A16, ISOFORM B-RELATED"/>
    <property type="match status" value="1"/>
</dbReference>
<dbReference type="GO" id="GO:0020037">
    <property type="term" value="F:heme binding"/>
    <property type="evidence" value="ECO:0007669"/>
    <property type="project" value="InterPro"/>
</dbReference>
<dbReference type="GO" id="GO:0004497">
    <property type="term" value="F:monooxygenase activity"/>
    <property type="evidence" value="ECO:0007669"/>
    <property type="project" value="UniProtKB-KW"/>
</dbReference>
<proteinExistence type="inferred from homology"/>
<comment type="cofactor">
    <cofactor evidence="1 13">
        <name>heme</name>
        <dbReference type="ChEBI" id="CHEBI:30413"/>
    </cofactor>
</comment>
<dbReference type="InterPro" id="IPR001128">
    <property type="entry name" value="Cyt_P450"/>
</dbReference>
<evidence type="ECO:0000256" key="13">
    <source>
        <dbReference type="PIRSR" id="PIRSR602401-1"/>
    </source>
</evidence>
<dbReference type="EMBL" id="OU900104">
    <property type="protein sequence ID" value="CAG9856087.1"/>
    <property type="molecule type" value="Genomic_DNA"/>
</dbReference>
<evidence type="ECO:0000313" key="16">
    <source>
        <dbReference type="Proteomes" id="UP001153712"/>
    </source>
</evidence>
<keyword evidence="10 13" id="KW-0408">Iron</keyword>
<protein>
    <recommendedName>
        <fullName evidence="17">Cytochrome P450</fullName>
    </recommendedName>
</protein>
<dbReference type="PRINTS" id="PR00463">
    <property type="entry name" value="EP450I"/>
</dbReference>
<gene>
    <name evidence="15" type="ORF">PHYEVI_LOCUS2514</name>
</gene>
<dbReference type="CDD" id="cd11056">
    <property type="entry name" value="CYP6-like"/>
    <property type="match status" value="1"/>
</dbReference>
<evidence type="ECO:0000256" key="1">
    <source>
        <dbReference type="ARBA" id="ARBA00001971"/>
    </source>
</evidence>
<evidence type="ECO:0000256" key="2">
    <source>
        <dbReference type="ARBA" id="ARBA00004174"/>
    </source>
</evidence>
<dbReference type="PRINTS" id="PR00385">
    <property type="entry name" value="P450"/>
</dbReference>
<dbReference type="PANTHER" id="PTHR24292">
    <property type="entry name" value="CYTOCHROME P450"/>
    <property type="match status" value="1"/>
</dbReference>
<evidence type="ECO:0000256" key="3">
    <source>
        <dbReference type="ARBA" id="ARBA00004406"/>
    </source>
</evidence>
<evidence type="ECO:0008006" key="17">
    <source>
        <dbReference type="Google" id="ProtNLM"/>
    </source>
</evidence>
<evidence type="ECO:0000256" key="7">
    <source>
        <dbReference type="ARBA" id="ARBA00022824"/>
    </source>
</evidence>
<dbReference type="PROSITE" id="PS00086">
    <property type="entry name" value="CYTOCHROME_P450"/>
    <property type="match status" value="1"/>
</dbReference>
<dbReference type="SUPFAM" id="SSF48264">
    <property type="entry name" value="Cytochrome P450"/>
    <property type="match status" value="1"/>
</dbReference>
<evidence type="ECO:0000313" key="15">
    <source>
        <dbReference type="EMBL" id="CAG9856087.1"/>
    </source>
</evidence>
<evidence type="ECO:0000256" key="4">
    <source>
        <dbReference type="ARBA" id="ARBA00010617"/>
    </source>
</evidence>
<keyword evidence="16" id="KW-1185">Reference proteome</keyword>
<dbReference type="FunFam" id="1.10.630.10:FF:000042">
    <property type="entry name" value="Cytochrome P450"/>
    <property type="match status" value="1"/>
</dbReference>
<dbReference type="InterPro" id="IPR017972">
    <property type="entry name" value="Cyt_P450_CS"/>
</dbReference>